<evidence type="ECO:0000256" key="11">
    <source>
        <dbReference type="ARBA" id="ARBA00023146"/>
    </source>
</evidence>
<keyword evidence="5 13" id="KW-0436">Ligase</keyword>
<dbReference type="Proteomes" id="UP000030700">
    <property type="component" value="Unassembled WGS sequence"/>
</dbReference>
<dbReference type="InterPro" id="IPR018149">
    <property type="entry name" value="Lys-tRNA-synth_II_C"/>
</dbReference>
<dbReference type="InterPro" id="IPR002313">
    <property type="entry name" value="Lys-tRNA-ligase_II"/>
</dbReference>
<evidence type="ECO:0000256" key="8">
    <source>
        <dbReference type="ARBA" id="ARBA00022840"/>
    </source>
</evidence>
<evidence type="ECO:0000313" key="17">
    <source>
        <dbReference type="Proteomes" id="UP000030700"/>
    </source>
</evidence>
<keyword evidence="11 13" id="KW-0030">Aminoacyl-tRNA synthetase</keyword>
<evidence type="ECO:0000256" key="7">
    <source>
        <dbReference type="ARBA" id="ARBA00022741"/>
    </source>
</evidence>
<evidence type="ECO:0000256" key="4">
    <source>
        <dbReference type="ARBA" id="ARBA00022490"/>
    </source>
</evidence>
<dbReference type="NCBIfam" id="NF001756">
    <property type="entry name" value="PRK00484.1"/>
    <property type="match status" value="1"/>
</dbReference>
<keyword evidence="10 13" id="KW-0648">Protein biosynthesis</keyword>
<evidence type="ECO:0000256" key="14">
    <source>
        <dbReference type="RuleBase" id="RU000336"/>
    </source>
</evidence>
<evidence type="ECO:0000256" key="6">
    <source>
        <dbReference type="ARBA" id="ARBA00022723"/>
    </source>
</evidence>
<dbReference type="GO" id="GO:0000049">
    <property type="term" value="F:tRNA binding"/>
    <property type="evidence" value="ECO:0007669"/>
    <property type="project" value="TreeGrafter"/>
</dbReference>
<evidence type="ECO:0000256" key="5">
    <source>
        <dbReference type="ARBA" id="ARBA00022598"/>
    </source>
</evidence>
<sequence length="493" mass="56428">MLETTDQREQRIAKLDELAANNIPAYVNSFHVTASITELLRLYAEKTKEELEANEYVTTTAGRMMSMRIQGKTSFAHIQSGTDRVQIYARTKELGDEGFKFYKSLDIGDFVGITGRVFRTNTQELTVLVTELKLLSKSLRPLPEKWHGLTNVETRYRQRYVDLIVNPHVKEIFIKRAKAIAAIRQFFLSRDFLEVETPMMQPIAGGATAKPFVTHHNALNMSLYLRIAPELYLKRLIVGGFERVFEINRNFRNEGISTRHNPEFTMLEFYMAYADYNDLMPLTEQLYSSVAQEVAGTMKLTYQGQEIDLTPPWTRLTIKDGILKYAEGVTPADLESEDALRRIAGSMGLDTNVGKGKLLMAIFEHVAEPHLVQPTFVMDFPTEVSPLSKAKPNDPEFVERFEFYIACQEMGNAFTELNDPLDQKRRFEKQTEEHEKGDEEAHQMDEDYVRALEYGMPPTAGEGIGIDRLIMLLTDSPSIREVILFPHMRKEQA</sequence>
<dbReference type="SUPFAM" id="SSF50249">
    <property type="entry name" value="Nucleic acid-binding proteins"/>
    <property type="match status" value="1"/>
</dbReference>
<dbReference type="CDD" id="cd00775">
    <property type="entry name" value="LysRS_core"/>
    <property type="match status" value="1"/>
</dbReference>
<evidence type="ECO:0000313" key="16">
    <source>
        <dbReference type="EMBL" id="GAK53071.1"/>
    </source>
</evidence>
<keyword evidence="6 13" id="KW-0479">Metal-binding</keyword>
<dbReference type="STRING" id="1499966.U14_04330"/>
<keyword evidence="9 13" id="KW-0460">Magnesium</keyword>
<accession>A0A0S6W3T5</accession>
<dbReference type="GO" id="GO:0005524">
    <property type="term" value="F:ATP binding"/>
    <property type="evidence" value="ECO:0007669"/>
    <property type="project" value="UniProtKB-UniRule"/>
</dbReference>
<dbReference type="InterPro" id="IPR006195">
    <property type="entry name" value="aa-tRNA-synth_II"/>
</dbReference>
<dbReference type="EC" id="6.1.1.6" evidence="13"/>
<comment type="catalytic activity">
    <reaction evidence="12 13 14">
        <text>tRNA(Lys) + L-lysine + ATP = L-lysyl-tRNA(Lys) + AMP + diphosphate</text>
        <dbReference type="Rhea" id="RHEA:20792"/>
        <dbReference type="Rhea" id="RHEA-COMP:9696"/>
        <dbReference type="Rhea" id="RHEA-COMP:9697"/>
        <dbReference type="ChEBI" id="CHEBI:30616"/>
        <dbReference type="ChEBI" id="CHEBI:32551"/>
        <dbReference type="ChEBI" id="CHEBI:33019"/>
        <dbReference type="ChEBI" id="CHEBI:78442"/>
        <dbReference type="ChEBI" id="CHEBI:78529"/>
        <dbReference type="ChEBI" id="CHEBI:456215"/>
        <dbReference type="EC" id="6.1.1.6"/>
    </reaction>
</comment>
<dbReference type="NCBIfam" id="TIGR00499">
    <property type="entry name" value="lysS_bact"/>
    <property type="match status" value="1"/>
</dbReference>
<dbReference type="InterPro" id="IPR034762">
    <property type="entry name" value="Lys-tRNA-ligase_II_bac/euk"/>
</dbReference>
<keyword evidence="8 13" id="KW-0067">ATP-binding</keyword>
<dbReference type="Pfam" id="PF00152">
    <property type="entry name" value="tRNA-synt_2"/>
    <property type="match status" value="1"/>
</dbReference>
<dbReference type="AlphaFoldDB" id="A0A0S6W3T5"/>
<keyword evidence="17" id="KW-1185">Reference proteome</keyword>
<dbReference type="Gene3D" id="3.30.930.10">
    <property type="entry name" value="Bira Bifunctional Protein, Domain 2"/>
    <property type="match status" value="1"/>
</dbReference>
<evidence type="ECO:0000259" key="15">
    <source>
        <dbReference type="PROSITE" id="PS50862"/>
    </source>
</evidence>
<keyword evidence="4 13" id="KW-0963">Cytoplasm</keyword>
<dbReference type="GO" id="GO:0004824">
    <property type="term" value="F:lysine-tRNA ligase activity"/>
    <property type="evidence" value="ECO:0007669"/>
    <property type="project" value="UniProtKB-UniRule"/>
</dbReference>
<dbReference type="PRINTS" id="PR00982">
    <property type="entry name" value="TRNASYNTHLYS"/>
</dbReference>
<comment type="similarity">
    <text evidence="2 13">Belongs to the class-II aminoacyl-tRNA synthetase family.</text>
</comment>
<dbReference type="InterPro" id="IPR045864">
    <property type="entry name" value="aa-tRNA-synth_II/BPL/LPL"/>
</dbReference>
<evidence type="ECO:0000256" key="9">
    <source>
        <dbReference type="ARBA" id="ARBA00022842"/>
    </source>
</evidence>
<dbReference type="EMBL" id="DF820459">
    <property type="protein sequence ID" value="GAK53071.1"/>
    <property type="molecule type" value="Genomic_DNA"/>
</dbReference>
<feature type="binding site" evidence="13">
    <location>
        <position position="402"/>
    </location>
    <ligand>
        <name>Mg(2+)</name>
        <dbReference type="ChEBI" id="CHEBI:18420"/>
        <label>1</label>
    </ligand>
</feature>
<dbReference type="FunFam" id="2.40.50.140:FF:000024">
    <property type="entry name" value="Lysine--tRNA ligase"/>
    <property type="match status" value="1"/>
</dbReference>
<evidence type="ECO:0000256" key="3">
    <source>
        <dbReference type="ARBA" id="ARBA00011738"/>
    </source>
</evidence>
<keyword evidence="7 13" id="KW-0547">Nucleotide-binding</keyword>
<dbReference type="PANTHER" id="PTHR42918">
    <property type="entry name" value="LYSYL-TRNA SYNTHETASE"/>
    <property type="match status" value="1"/>
</dbReference>
<dbReference type="Pfam" id="PF01336">
    <property type="entry name" value="tRNA_anti-codon"/>
    <property type="match status" value="1"/>
</dbReference>
<dbReference type="InterPro" id="IPR012340">
    <property type="entry name" value="NA-bd_OB-fold"/>
</dbReference>
<dbReference type="PROSITE" id="PS50862">
    <property type="entry name" value="AA_TRNA_LIGASE_II"/>
    <property type="match status" value="1"/>
</dbReference>
<dbReference type="FunFam" id="3.30.930.10:FF:000001">
    <property type="entry name" value="Lysine--tRNA ligase"/>
    <property type="match status" value="1"/>
</dbReference>
<reference evidence="16" key="1">
    <citation type="journal article" date="2015" name="PeerJ">
        <title>First genomic representation of candidate bacterial phylum KSB3 points to enhanced environmental sensing as a trigger of wastewater bulking.</title>
        <authorList>
            <person name="Sekiguchi Y."/>
            <person name="Ohashi A."/>
            <person name="Parks D.H."/>
            <person name="Yamauchi T."/>
            <person name="Tyson G.W."/>
            <person name="Hugenholtz P."/>
        </authorList>
    </citation>
    <scope>NUCLEOTIDE SEQUENCE [LARGE SCALE GENOMIC DNA]</scope>
</reference>
<dbReference type="PANTHER" id="PTHR42918:SF15">
    <property type="entry name" value="LYSINE--TRNA LIGASE, CHLOROPLASTIC_MITOCHONDRIAL"/>
    <property type="match status" value="1"/>
</dbReference>
<dbReference type="InterPro" id="IPR004365">
    <property type="entry name" value="NA-bd_OB_tRNA"/>
</dbReference>
<evidence type="ECO:0000256" key="10">
    <source>
        <dbReference type="ARBA" id="ARBA00022917"/>
    </source>
</evidence>
<feature type="binding site" evidence="13">
    <location>
        <position position="409"/>
    </location>
    <ligand>
        <name>Mg(2+)</name>
        <dbReference type="ChEBI" id="CHEBI:18420"/>
        <label>1</label>
    </ligand>
</feature>
<organism evidence="16">
    <name type="scientific">Candidatus Moduliflexus flocculans</name>
    <dbReference type="NCBI Taxonomy" id="1499966"/>
    <lineage>
        <taxon>Bacteria</taxon>
        <taxon>Candidatus Moduliflexota</taxon>
        <taxon>Candidatus Moduliflexia</taxon>
        <taxon>Candidatus Moduliflexales</taxon>
        <taxon>Candidatus Moduliflexaceae</taxon>
    </lineage>
</organism>
<name>A0A0S6W3T5_9BACT</name>
<comment type="subunit">
    <text evidence="3 13">Homodimer.</text>
</comment>
<dbReference type="HAMAP" id="MF_00252">
    <property type="entry name" value="Lys_tRNA_synth_class2"/>
    <property type="match status" value="1"/>
</dbReference>
<evidence type="ECO:0000256" key="2">
    <source>
        <dbReference type="ARBA" id="ARBA00008226"/>
    </source>
</evidence>
<dbReference type="Gene3D" id="2.40.50.140">
    <property type="entry name" value="Nucleic acid-binding proteins"/>
    <property type="match status" value="1"/>
</dbReference>
<feature type="binding site" evidence="13">
    <location>
        <position position="409"/>
    </location>
    <ligand>
        <name>Mg(2+)</name>
        <dbReference type="ChEBI" id="CHEBI:18420"/>
        <label>2</label>
    </ligand>
</feature>
<feature type="domain" description="Aminoacyl-transfer RNA synthetases class-II family profile" evidence="15">
    <location>
        <begin position="181"/>
        <end position="486"/>
    </location>
</feature>
<gene>
    <name evidence="13" type="primary">lysS</name>
    <name evidence="16" type="ORF">U14_04330</name>
</gene>
<dbReference type="InterPro" id="IPR004364">
    <property type="entry name" value="Aa-tRNA-synt_II"/>
</dbReference>
<dbReference type="SUPFAM" id="SSF55681">
    <property type="entry name" value="Class II aaRS and biotin synthetases"/>
    <property type="match status" value="1"/>
</dbReference>
<dbReference type="GO" id="GO:0005829">
    <property type="term" value="C:cytosol"/>
    <property type="evidence" value="ECO:0007669"/>
    <property type="project" value="TreeGrafter"/>
</dbReference>
<dbReference type="GO" id="GO:0000287">
    <property type="term" value="F:magnesium ion binding"/>
    <property type="evidence" value="ECO:0007669"/>
    <property type="project" value="UniProtKB-UniRule"/>
</dbReference>
<dbReference type="InterPro" id="IPR044136">
    <property type="entry name" value="Lys-tRNA-ligase_II_N"/>
</dbReference>
<evidence type="ECO:0000256" key="13">
    <source>
        <dbReference type="HAMAP-Rule" id="MF_00252"/>
    </source>
</evidence>
<evidence type="ECO:0000256" key="1">
    <source>
        <dbReference type="ARBA" id="ARBA00004496"/>
    </source>
</evidence>
<protein>
    <recommendedName>
        <fullName evidence="13">Lysine--tRNA ligase</fullName>
        <ecNumber evidence="13">6.1.1.6</ecNumber>
    </recommendedName>
    <alternativeName>
        <fullName evidence="13">Lysyl-tRNA synthetase</fullName>
        <shortName evidence="13">LysRS</shortName>
    </alternativeName>
</protein>
<evidence type="ECO:0000256" key="12">
    <source>
        <dbReference type="ARBA" id="ARBA00048573"/>
    </source>
</evidence>
<dbReference type="PIRSF" id="PIRSF039101">
    <property type="entry name" value="LysRS2"/>
    <property type="match status" value="1"/>
</dbReference>
<comment type="subcellular location">
    <subcellularLocation>
        <location evidence="1 13">Cytoplasm</location>
    </subcellularLocation>
</comment>
<dbReference type="GO" id="GO:0006430">
    <property type="term" value="P:lysyl-tRNA aminoacylation"/>
    <property type="evidence" value="ECO:0007669"/>
    <property type="project" value="UniProtKB-UniRule"/>
</dbReference>
<comment type="cofactor">
    <cofactor evidence="13 14">
        <name>Mg(2+)</name>
        <dbReference type="ChEBI" id="CHEBI:18420"/>
    </cofactor>
    <text evidence="13 14">Binds 3 Mg(2+) ions per subunit.</text>
</comment>
<dbReference type="HOGENOM" id="CLU_008255_6_0_0"/>
<dbReference type="CDD" id="cd04322">
    <property type="entry name" value="LysRS_N"/>
    <property type="match status" value="1"/>
</dbReference>
<proteinExistence type="inferred from homology"/>